<evidence type="ECO:0000313" key="3">
    <source>
        <dbReference type="EMBL" id="NMH16285.1"/>
    </source>
</evidence>
<keyword evidence="3" id="KW-0547">Nucleotide-binding</keyword>
<dbReference type="PANTHER" id="PTHR11070:SF50">
    <property type="entry name" value="SUPERFAMILY I DNA AND RNA HELICASE"/>
    <property type="match status" value="1"/>
</dbReference>
<proteinExistence type="predicted"/>
<dbReference type="EMBL" id="JAAAUB010000004">
    <property type="protein sequence ID" value="NMH16285.1"/>
    <property type="molecule type" value="Genomic_DNA"/>
</dbReference>
<dbReference type="GO" id="GO:0005524">
    <property type="term" value="F:ATP binding"/>
    <property type="evidence" value="ECO:0007669"/>
    <property type="project" value="UniProtKB-KW"/>
</dbReference>
<feature type="domain" description="UvrD-like helicase C-terminal" evidence="2">
    <location>
        <begin position="500"/>
        <end position="545"/>
    </location>
</feature>
<comment type="caution">
    <text evidence="3">The sequence shown here is derived from an EMBL/GenBank/DDBJ whole genome shotgun (WGS) entry which is preliminary data.</text>
</comment>
<sequence length="564" mass="62689">MAQRHPSAWQLDQMPGLLPGQQRELDVVEALVHDLPEDWHVFHGIPWQNEANGFLQLGEWDVVVVSPAGHLAILEIKAGEIDWTPKGPVKHYASTGRKNIASQCRLQHQAMIQKLRKAGIDAYVAHALVLPDASVPANAETAHYPRSRIVDAAAVPHLGTLLREWLRSTPIDPQRVAKVSAFLRDELRLAIDPRAFAGALRSTTIALQAGLASTLTRLELPAASALCIQAVAGSGKTLLARQWLEQARRRGTRWGYMCFNRMLADALRASIPEAAADIATFHERAISALRRQRQTTEHLDFTDSRTFDAAVTALAQDRSWAQGLDGLILDEAADLKPEWFAALRRSVSPDTRWLVLLDADQRVHPHTLDTAPWWETELPQAIRFSARENFRSPRALVETLNLLELTGEPLLARHPFAGEPPEFEVYPDDDPAAPLRATETVLERWFADGIAPQDVAVLSFQGRGHSAILAQNTLAGCRVRRFTGQFDAQGAPQWSEGELLVDTVLRFKGLSAPAVLLTETDWAQFDESARRRLYVALTRAEWRAAVVLSERAARDVQAQLEKES</sequence>
<keyword evidence="3" id="KW-0067">ATP-binding</keyword>
<dbReference type="Pfam" id="PF13245">
    <property type="entry name" value="AAA_19"/>
    <property type="match status" value="1"/>
</dbReference>
<dbReference type="InterPro" id="IPR027785">
    <property type="entry name" value="UvrD-like_helicase_C"/>
</dbReference>
<dbReference type="InterPro" id="IPR000212">
    <property type="entry name" value="DNA_helicase_UvrD/REP"/>
</dbReference>
<organism evidence="3 4">
    <name type="scientific">Tepidiphilus baoligensis</name>
    <dbReference type="NCBI Taxonomy" id="2698687"/>
    <lineage>
        <taxon>Bacteria</taxon>
        <taxon>Pseudomonadati</taxon>
        <taxon>Pseudomonadota</taxon>
        <taxon>Hydrogenophilia</taxon>
        <taxon>Hydrogenophilales</taxon>
        <taxon>Hydrogenophilaceae</taxon>
        <taxon>Tepidiphilus</taxon>
    </lineage>
</organism>
<dbReference type="Gene3D" id="3.40.50.300">
    <property type="entry name" value="P-loop containing nucleotide triphosphate hydrolases"/>
    <property type="match status" value="2"/>
</dbReference>
<reference evidence="3 4" key="1">
    <citation type="journal article" date="2020" name="Curr. Microbiol.">
        <title>Tepidiphilus baoligensis sp. nov., a Novel Bacterium of the Family Hydrogenophilaceae Isolated from an Oil Reservoir.</title>
        <authorList>
            <person name="Zhang X."/>
            <person name="Wang G."/>
            <person name="Ma X."/>
            <person name="Yu J."/>
            <person name="You J."/>
            <person name="Xue Y."/>
            <person name="Ma Y."/>
        </authorList>
    </citation>
    <scope>NUCLEOTIDE SEQUENCE [LARGE SCALE GENOMIC DNA]</scope>
    <source>
        <strain evidence="3 4">B18-69</strain>
    </source>
</reference>
<gene>
    <name evidence="3" type="ORF">GV368_04020</name>
</gene>
<name>A0ABX1QMH7_9PROT</name>
<evidence type="ECO:0000259" key="1">
    <source>
        <dbReference type="Pfam" id="PF08378"/>
    </source>
</evidence>
<dbReference type="Pfam" id="PF08378">
    <property type="entry name" value="NERD"/>
    <property type="match status" value="1"/>
</dbReference>
<dbReference type="SUPFAM" id="SSF52540">
    <property type="entry name" value="P-loop containing nucleoside triphosphate hydrolases"/>
    <property type="match status" value="1"/>
</dbReference>
<dbReference type="InterPro" id="IPR027417">
    <property type="entry name" value="P-loop_NTPase"/>
</dbReference>
<feature type="domain" description="NERD" evidence="1">
    <location>
        <begin position="20"/>
        <end position="130"/>
    </location>
</feature>
<keyword evidence="4" id="KW-1185">Reference proteome</keyword>
<dbReference type="Proteomes" id="UP000669605">
    <property type="component" value="Unassembled WGS sequence"/>
</dbReference>
<protein>
    <submittedName>
        <fullName evidence="3">ATP-binding domain-containing protein</fullName>
    </submittedName>
</protein>
<accession>A0ABX1QMH7</accession>
<evidence type="ECO:0000259" key="2">
    <source>
        <dbReference type="Pfam" id="PF13538"/>
    </source>
</evidence>
<dbReference type="PANTHER" id="PTHR11070">
    <property type="entry name" value="UVRD / RECB / PCRA DNA HELICASE FAMILY MEMBER"/>
    <property type="match status" value="1"/>
</dbReference>
<dbReference type="Pfam" id="PF13538">
    <property type="entry name" value="UvrD_C_2"/>
    <property type="match status" value="1"/>
</dbReference>
<dbReference type="RefSeq" id="WP_169115588.1">
    <property type="nucleotide sequence ID" value="NZ_JAAAUB010000004.1"/>
</dbReference>
<dbReference type="InterPro" id="IPR011528">
    <property type="entry name" value="NERD"/>
</dbReference>
<evidence type="ECO:0000313" key="4">
    <source>
        <dbReference type="Proteomes" id="UP000669605"/>
    </source>
</evidence>